<protein>
    <recommendedName>
        <fullName evidence="2">Serine aminopeptidase S33 domain-containing protein</fullName>
    </recommendedName>
</protein>
<dbReference type="SUPFAM" id="SSF53474">
    <property type="entry name" value="alpha/beta-Hydrolases"/>
    <property type="match status" value="1"/>
</dbReference>
<keyword evidence="1" id="KW-0732">Signal</keyword>
<dbReference type="STRING" id="2340.JV46_04000"/>
<feature type="chain" id="PRO_5002055314" description="Serine aminopeptidase S33 domain-containing protein" evidence="1">
    <location>
        <begin position="22"/>
        <end position="285"/>
    </location>
</feature>
<comment type="caution">
    <text evidence="3">The sequence shown here is derived from an EMBL/GenBank/DDBJ whole genome shotgun (WGS) entry which is preliminary data.</text>
</comment>
<keyword evidence="4" id="KW-1185">Reference proteome</keyword>
<sequence>MFNRFLILFSLLTVFSCSVSAEQRDGDMSLEQSVCGLKEPLTFWLWSRLAGKPNANQLSDLNHVEDISFETKDHRVLRGYKLKATGNEGELITPEGYLLVLQGNAILADRLISEFARFSSAGFDVYIYDFRGYGRSEGRRRLKAIVSDYMEVIAALNSADYEKHLIYAMSFGGIAFLNGFEQHTGLDRIIVDSAPSRLSDYGCPEEYDHVNHLPDDCSHCMFIVGRNDTVIPLAMSQELVDKAQQKGAVILRDEEFGHPFMDYDWLVHRRRLKIMEEYLLNNKLP</sequence>
<dbReference type="AlphaFoldDB" id="A0A0B0H8E3"/>
<dbReference type="Pfam" id="PF12146">
    <property type="entry name" value="Hydrolase_4"/>
    <property type="match status" value="1"/>
</dbReference>
<dbReference type="InterPro" id="IPR022742">
    <property type="entry name" value="Hydrolase_4"/>
</dbReference>
<evidence type="ECO:0000256" key="1">
    <source>
        <dbReference type="SAM" id="SignalP"/>
    </source>
</evidence>
<dbReference type="EMBL" id="JRAA01000002">
    <property type="protein sequence ID" value="KHF24902.1"/>
    <property type="molecule type" value="Genomic_DNA"/>
</dbReference>
<dbReference type="OrthoDB" id="9805123at2"/>
<dbReference type="Proteomes" id="UP000030856">
    <property type="component" value="Unassembled WGS sequence"/>
</dbReference>
<dbReference type="eggNOG" id="COG1073">
    <property type="taxonomic scope" value="Bacteria"/>
</dbReference>
<reference evidence="3 4" key="1">
    <citation type="journal article" date="2014" name="BMC Genomics">
        <title>The genome of the intracellular bacterium of the coastal bivalve, Solemya velum: a blueprint for thriving in and out of symbiosis.</title>
        <authorList>
            <person name="Dmytrenko O."/>
            <person name="Russell S.L."/>
            <person name="Loo W.T."/>
            <person name="Fontanez K.M."/>
            <person name="Liao L."/>
            <person name="Roeselers G."/>
            <person name="Sharma R."/>
            <person name="Stewart F.J."/>
            <person name="Newton I.L."/>
            <person name="Woyke T."/>
            <person name="Wu D."/>
            <person name="Lang J.M."/>
            <person name="Eisen J.A."/>
            <person name="Cavanaugh C.M."/>
        </authorList>
    </citation>
    <scope>NUCLEOTIDE SEQUENCE [LARGE SCALE GENOMIC DNA]</scope>
    <source>
        <strain evidence="3 4">WH</strain>
    </source>
</reference>
<feature type="signal peptide" evidence="1">
    <location>
        <begin position="1"/>
        <end position="21"/>
    </location>
</feature>
<dbReference type="Gene3D" id="3.40.50.1820">
    <property type="entry name" value="alpha/beta hydrolase"/>
    <property type="match status" value="1"/>
</dbReference>
<evidence type="ECO:0000313" key="3">
    <source>
        <dbReference type="EMBL" id="KHF24902.1"/>
    </source>
</evidence>
<dbReference type="PROSITE" id="PS51257">
    <property type="entry name" value="PROKAR_LIPOPROTEIN"/>
    <property type="match status" value="1"/>
</dbReference>
<organism evidence="3 4">
    <name type="scientific">Solemya velum gill symbiont</name>
    <dbReference type="NCBI Taxonomy" id="2340"/>
    <lineage>
        <taxon>Bacteria</taxon>
        <taxon>Pseudomonadati</taxon>
        <taxon>Pseudomonadota</taxon>
        <taxon>Gammaproteobacteria</taxon>
        <taxon>sulfur-oxidizing symbionts</taxon>
    </lineage>
</organism>
<evidence type="ECO:0000259" key="2">
    <source>
        <dbReference type="Pfam" id="PF12146"/>
    </source>
</evidence>
<feature type="domain" description="Serine aminopeptidase S33" evidence="2">
    <location>
        <begin position="94"/>
        <end position="193"/>
    </location>
</feature>
<dbReference type="InterPro" id="IPR029058">
    <property type="entry name" value="AB_hydrolase_fold"/>
</dbReference>
<name>A0A0B0H8E3_SOVGS</name>
<accession>A0A0B0H8E3</accession>
<evidence type="ECO:0000313" key="4">
    <source>
        <dbReference type="Proteomes" id="UP000030856"/>
    </source>
</evidence>
<gene>
    <name evidence="3" type="ORF">JV46_04000</name>
</gene>
<proteinExistence type="predicted"/>